<evidence type="ECO:0000256" key="1">
    <source>
        <dbReference type="PIRSR" id="PIRSR601310-1"/>
    </source>
</evidence>
<evidence type="ECO:0000256" key="3">
    <source>
        <dbReference type="PROSITE-ProRule" id="PRU00464"/>
    </source>
</evidence>
<dbReference type="Gene3D" id="3.30.428.10">
    <property type="entry name" value="HIT-like"/>
    <property type="match status" value="1"/>
</dbReference>
<reference evidence="5" key="1">
    <citation type="journal article" date="2019" name="PLoS Negl. Trop. Dis.">
        <title>Revisiting the worldwide diversity of Leptospira species in the environment.</title>
        <authorList>
            <person name="Vincent A.T."/>
            <person name="Schiettekatte O."/>
            <person name="Bourhy P."/>
            <person name="Veyrier F.J."/>
            <person name="Picardeau M."/>
        </authorList>
    </citation>
    <scope>NUCLEOTIDE SEQUENCE [LARGE SCALE GENOMIC DNA]</scope>
    <source>
        <strain evidence="5">201400974</strain>
    </source>
</reference>
<dbReference type="AlphaFoldDB" id="A0A4R9LRE6"/>
<dbReference type="PROSITE" id="PS51084">
    <property type="entry name" value="HIT_2"/>
    <property type="match status" value="1"/>
</dbReference>
<accession>A0A4R9LRE6</accession>
<feature type="short sequence motif" description="Histidine triad motif" evidence="2 3">
    <location>
        <begin position="99"/>
        <end position="103"/>
    </location>
</feature>
<dbReference type="OrthoDB" id="9784774at2"/>
<protein>
    <submittedName>
        <fullName evidence="5">Histidine triad nucleotide-binding protein</fullName>
    </submittedName>
</protein>
<dbReference type="Proteomes" id="UP000298264">
    <property type="component" value="Unassembled WGS sequence"/>
</dbReference>
<keyword evidence="6" id="KW-1185">Reference proteome</keyword>
<dbReference type="Pfam" id="PF01230">
    <property type="entry name" value="HIT"/>
    <property type="match status" value="1"/>
</dbReference>
<dbReference type="InterPro" id="IPR001310">
    <property type="entry name" value="Histidine_triad_HIT"/>
</dbReference>
<dbReference type="PROSITE" id="PS00892">
    <property type="entry name" value="HIT_1"/>
    <property type="match status" value="1"/>
</dbReference>
<evidence type="ECO:0000313" key="5">
    <source>
        <dbReference type="EMBL" id="TGN13378.1"/>
    </source>
</evidence>
<dbReference type="InterPro" id="IPR011146">
    <property type="entry name" value="HIT-like"/>
</dbReference>
<proteinExistence type="predicted"/>
<comment type="caution">
    <text evidence="5">The sequence shown here is derived from an EMBL/GenBank/DDBJ whole genome shotgun (WGS) entry which is preliminary data.</text>
</comment>
<dbReference type="GO" id="GO:0003824">
    <property type="term" value="F:catalytic activity"/>
    <property type="evidence" value="ECO:0007669"/>
    <property type="project" value="InterPro"/>
</dbReference>
<dbReference type="PANTHER" id="PTHR23089">
    <property type="entry name" value="HISTIDINE TRIAD HIT PROTEIN"/>
    <property type="match status" value="1"/>
</dbReference>
<dbReference type="CDD" id="cd01276">
    <property type="entry name" value="PKCI_related"/>
    <property type="match status" value="1"/>
</dbReference>
<evidence type="ECO:0000259" key="4">
    <source>
        <dbReference type="PROSITE" id="PS51084"/>
    </source>
</evidence>
<dbReference type="EMBL" id="RQHV01000029">
    <property type="protein sequence ID" value="TGN13378.1"/>
    <property type="molecule type" value="Genomic_DNA"/>
</dbReference>
<dbReference type="RefSeq" id="WP_135763102.1">
    <property type="nucleotide sequence ID" value="NZ_RQHV01000029.1"/>
</dbReference>
<feature type="domain" description="HIT" evidence="4">
    <location>
        <begin position="6"/>
        <end position="115"/>
    </location>
</feature>
<gene>
    <name evidence="5" type="ORF">EHS11_03870</name>
</gene>
<dbReference type="PRINTS" id="PR00332">
    <property type="entry name" value="HISTRIAD"/>
</dbReference>
<evidence type="ECO:0000256" key="2">
    <source>
        <dbReference type="PIRSR" id="PIRSR601310-3"/>
    </source>
</evidence>
<dbReference type="InterPro" id="IPR019808">
    <property type="entry name" value="Histidine_triad_CS"/>
</dbReference>
<dbReference type="InterPro" id="IPR036265">
    <property type="entry name" value="HIT-like_sf"/>
</dbReference>
<feature type="active site" description="Tele-AMP-histidine intermediate" evidence="1">
    <location>
        <position position="101"/>
    </location>
</feature>
<organism evidence="5 6">
    <name type="scientific">Leptospira ilyithenensis</name>
    <dbReference type="NCBI Taxonomy" id="2484901"/>
    <lineage>
        <taxon>Bacteria</taxon>
        <taxon>Pseudomonadati</taxon>
        <taxon>Spirochaetota</taxon>
        <taxon>Spirochaetia</taxon>
        <taxon>Leptospirales</taxon>
        <taxon>Leptospiraceae</taxon>
        <taxon>Leptospira</taxon>
    </lineage>
</organism>
<dbReference type="SUPFAM" id="SSF54197">
    <property type="entry name" value="HIT-like"/>
    <property type="match status" value="1"/>
</dbReference>
<sequence>MSGRCIFCKIVDGQIPAKIEYQDDDILVFHDITPQAPLHLLIIPKKHITNLNEIREDNADIITKIFTHIPKLAFQFGINEKGYRIVNNCGRDGGQTVFHLHFHLLGGRNLTWPPG</sequence>
<evidence type="ECO:0000313" key="6">
    <source>
        <dbReference type="Proteomes" id="UP000298264"/>
    </source>
</evidence>
<name>A0A4R9LRE6_9LEPT</name>